<gene>
    <name evidence="2" type="ORF">PMAYCL1PPCAC_18120</name>
</gene>
<proteinExistence type="predicted"/>
<dbReference type="EMBL" id="BTRK01000004">
    <property type="protein sequence ID" value="GMR47925.1"/>
    <property type="molecule type" value="Genomic_DNA"/>
</dbReference>
<sequence>MTRKLTESWLGSIHEIEESIGVLLRLVKLRESHRIGGDCLLVHEEEERLLGMQLQSSSDDVHQFSDGDMIRNKELASIHQGKGPFSLESFDDQRNLQLLLSSNLCHIVLTGMERTSLLEGGNGSTGEGAGLDSSEHFEHI</sequence>
<feature type="region of interest" description="Disordered" evidence="1">
    <location>
        <begin position="118"/>
        <end position="140"/>
    </location>
</feature>
<name>A0AAN5I1A7_9BILA</name>
<evidence type="ECO:0000256" key="1">
    <source>
        <dbReference type="SAM" id="MobiDB-lite"/>
    </source>
</evidence>
<comment type="caution">
    <text evidence="2">The sequence shown here is derived from an EMBL/GenBank/DDBJ whole genome shotgun (WGS) entry which is preliminary data.</text>
</comment>
<feature type="compositionally biased region" description="Gly residues" evidence="1">
    <location>
        <begin position="120"/>
        <end position="129"/>
    </location>
</feature>
<dbReference type="AlphaFoldDB" id="A0AAN5I1A7"/>
<evidence type="ECO:0000313" key="3">
    <source>
        <dbReference type="Proteomes" id="UP001328107"/>
    </source>
</evidence>
<accession>A0AAN5I1A7</accession>
<evidence type="ECO:0000313" key="2">
    <source>
        <dbReference type="EMBL" id="GMR47925.1"/>
    </source>
</evidence>
<keyword evidence="3" id="KW-1185">Reference proteome</keyword>
<organism evidence="2 3">
    <name type="scientific">Pristionchus mayeri</name>
    <dbReference type="NCBI Taxonomy" id="1317129"/>
    <lineage>
        <taxon>Eukaryota</taxon>
        <taxon>Metazoa</taxon>
        <taxon>Ecdysozoa</taxon>
        <taxon>Nematoda</taxon>
        <taxon>Chromadorea</taxon>
        <taxon>Rhabditida</taxon>
        <taxon>Rhabditina</taxon>
        <taxon>Diplogasteromorpha</taxon>
        <taxon>Diplogasteroidea</taxon>
        <taxon>Neodiplogasteridae</taxon>
        <taxon>Pristionchus</taxon>
    </lineage>
</organism>
<reference evidence="3" key="1">
    <citation type="submission" date="2022-10" db="EMBL/GenBank/DDBJ databases">
        <title>Genome assembly of Pristionchus species.</title>
        <authorList>
            <person name="Yoshida K."/>
            <person name="Sommer R.J."/>
        </authorList>
    </citation>
    <scope>NUCLEOTIDE SEQUENCE [LARGE SCALE GENOMIC DNA]</scope>
    <source>
        <strain evidence="3">RS5460</strain>
    </source>
</reference>
<dbReference type="Proteomes" id="UP001328107">
    <property type="component" value="Unassembled WGS sequence"/>
</dbReference>
<protein>
    <submittedName>
        <fullName evidence="2">Uncharacterized protein</fullName>
    </submittedName>
</protein>